<proteinExistence type="inferred from homology"/>
<keyword evidence="3" id="KW-0328">Glycosyltransferase</keyword>
<dbReference type="InterPro" id="IPR029044">
    <property type="entry name" value="Nucleotide-diphossugar_trans"/>
</dbReference>
<evidence type="ECO:0000256" key="6">
    <source>
        <dbReference type="ARBA" id="ARBA00023136"/>
    </source>
</evidence>
<dbReference type="SUPFAM" id="SSF53448">
    <property type="entry name" value="Nucleotide-diphospho-sugar transferases"/>
    <property type="match status" value="1"/>
</dbReference>
<dbReference type="GO" id="GO:0000139">
    <property type="term" value="C:Golgi membrane"/>
    <property type="evidence" value="ECO:0007669"/>
    <property type="project" value="UniProtKB-SubCell"/>
</dbReference>
<dbReference type="Pfam" id="PF04488">
    <property type="entry name" value="Gly_transf_sug"/>
    <property type="match status" value="1"/>
</dbReference>
<dbReference type="InterPro" id="IPR007652">
    <property type="entry name" value="A1-4-GlycosylTfrase_dom"/>
</dbReference>
<dbReference type="GO" id="GO:0016758">
    <property type="term" value="F:hexosyltransferase activity"/>
    <property type="evidence" value="ECO:0007669"/>
    <property type="project" value="TreeGrafter"/>
</dbReference>
<gene>
    <name evidence="8" type="ORF">PVAND_001509</name>
</gene>
<dbReference type="Proteomes" id="UP001107558">
    <property type="component" value="Chromosome 3"/>
</dbReference>
<keyword evidence="5" id="KW-0333">Golgi apparatus</keyword>
<dbReference type="PANTHER" id="PTHR12042">
    <property type="entry name" value="LACTOSYLCERAMIDE 4-ALPHA-GALACTOSYLTRANSFERASE ALPHA- 1,4-GALACTOSYLTRANSFERASE"/>
    <property type="match status" value="1"/>
</dbReference>
<dbReference type="AlphaFoldDB" id="A0A9J6BNM5"/>
<dbReference type="GO" id="GO:0006688">
    <property type="term" value="P:glycosphingolipid biosynthetic process"/>
    <property type="evidence" value="ECO:0007669"/>
    <property type="project" value="TreeGrafter"/>
</dbReference>
<dbReference type="Pfam" id="PF04572">
    <property type="entry name" value="Gb3_synth"/>
    <property type="match status" value="1"/>
</dbReference>
<reference evidence="8" key="1">
    <citation type="submission" date="2021-03" db="EMBL/GenBank/DDBJ databases">
        <title>Chromosome level genome of the anhydrobiotic midge Polypedilum vanderplanki.</title>
        <authorList>
            <person name="Yoshida Y."/>
            <person name="Kikawada T."/>
            <person name="Gusev O."/>
        </authorList>
    </citation>
    <scope>NUCLEOTIDE SEQUENCE</scope>
    <source>
        <strain evidence="8">NIAS01</strain>
        <tissue evidence="8">Whole body or cell culture</tissue>
    </source>
</reference>
<dbReference type="EMBL" id="JADBJN010000003">
    <property type="protein sequence ID" value="KAG5671304.1"/>
    <property type="molecule type" value="Genomic_DNA"/>
</dbReference>
<evidence type="ECO:0000256" key="4">
    <source>
        <dbReference type="ARBA" id="ARBA00022679"/>
    </source>
</evidence>
<dbReference type="InterPro" id="IPR051981">
    <property type="entry name" value="Glycosyltransf_32"/>
</dbReference>
<comment type="similarity">
    <text evidence="2">Belongs to the glycosyltransferase 32 family.</text>
</comment>
<evidence type="ECO:0000256" key="5">
    <source>
        <dbReference type="ARBA" id="ARBA00023034"/>
    </source>
</evidence>
<keyword evidence="6" id="KW-0472">Membrane</keyword>
<dbReference type="InterPro" id="IPR007577">
    <property type="entry name" value="GlycoTrfase_DXD_sugar-bd_CS"/>
</dbReference>
<evidence type="ECO:0000259" key="7">
    <source>
        <dbReference type="Pfam" id="PF04572"/>
    </source>
</evidence>
<comment type="caution">
    <text evidence="8">The sequence shown here is derived from an EMBL/GenBank/DDBJ whole genome shotgun (WGS) entry which is preliminary data.</text>
</comment>
<organism evidence="8 9">
    <name type="scientific">Polypedilum vanderplanki</name>
    <name type="common">Sleeping chironomid midge</name>
    <dbReference type="NCBI Taxonomy" id="319348"/>
    <lineage>
        <taxon>Eukaryota</taxon>
        <taxon>Metazoa</taxon>
        <taxon>Ecdysozoa</taxon>
        <taxon>Arthropoda</taxon>
        <taxon>Hexapoda</taxon>
        <taxon>Insecta</taxon>
        <taxon>Pterygota</taxon>
        <taxon>Neoptera</taxon>
        <taxon>Endopterygota</taxon>
        <taxon>Diptera</taxon>
        <taxon>Nematocera</taxon>
        <taxon>Chironomoidea</taxon>
        <taxon>Chironomidae</taxon>
        <taxon>Chironominae</taxon>
        <taxon>Polypedilum</taxon>
        <taxon>Polypedilum</taxon>
    </lineage>
</organism>
<evidence type="ECO:0000256" key="3">
    <source>
        <dbReference type="ARBA" id="ARBA00022676"/>
    </source>
</evidence>
<keyword evidence="9" id="KW-1185">Reference proteome</keyword>
<evidence type="ECO:0000256" key="1">
    <source>
        <dbReference type="ARBA" id="ARBA00004323"/>
    </source>
</evidence>
<sequence>MQNLFQPNYNSFKIILLIGFCTFLLWLFILQNVQSQNFEIKKIQLKNLKDPKIEPKNDKNLFYIDTYRMLSNYSMKKSLKIGKRQACAIESGARLNPNLNVFVMYMANQSHQQQYLTVTPILEAVMTYSNVKFVTVEHASFIKDTPLEEFFINQLPQSQYPIEHASDAYRLLVLWLYGGIYLDTDVISLKSSENSPENFACDDGEGDLVSNAIMKMKRNEKITKMFMTYITENWNPTEWGANGPIAITSVISRVCNTNSTSEMIKMGNCDGFYILPQEVCYPIPWPQWRSLFNFNKHLADKVMKMINSSMTIHLWNNLSKRHKIDVNRDTAFNRIAQIYCPRVFQSMKMRK</sequence>
<dbReference type="PANTHER" id="PTHR12042:SF21">
    <property type="entry name" value="ALPHA1,4-GALACTOSYLTRANSFERASE 1-RELATED"/>
    <property type="match status" value="1"/>
</dbReference>
<name>A0A9J6BNM5_POLVA</name>
<evidence type="ECO:0000256" key="2">
    <source>
        <dbReference type="ARBA" id="ARBA00009003"/>
    </source>
</evidence>
<protein>
    <recommendedName>
        <fullName evidence="7">Alpha 1,4-glycosyltransferase domain-containing protein</fullName>
    </recommendedName>
</protein>
<comment type="subcellular location">
    <subcellularLocation>
        <location evidence="1">Golgi apparatus membrane</location>
        <topology evidence="1">Single-pass type II membrane protein</topology>
    </subcellularLocation>
</comment>
<dbReference type="Gene3D" id="3.90.550.20">
    <property type="match status" value="1"/>
</dbReference>
<dbReference type="OrthoDB" id="7843114at2759"/>
<feature type="domain" description="Alpha 1,4-glycosyltransferase" evidence="7">
    <location>
        <begin position="216"/>
        <end position="346"/>
    </location>
</feature>
<evidence type="ECO:0000313" key="9">
    <source>
        <dbReference type="Proteomes" id="UP001107558"/>
    </source>
</evidence>
<keyword evidence="4" id="KW-0808">Transferase</keyword>
<accession>A0A9J6BNM5</accession>
<evidence type="ECO:0000313" key="8">
    <source>
        <dbReference type="EMBL" id="KAG5671304.1"/>
    </source>
</evidence>